<evidence type="ECO:0000313" key="2">
    <source>
        <dbReference type="EMBL" id="EPY16104.1"/>
    </source>
</evidence>
<keyword evidence="3" id="KW-1185">Reference proteome</keyword>
<name>S9TGU6_9TRYP</name>
<organism evidence="2 3">
    <name type="scientific">Strigomonas culicis</name>
    <dbReference type="NCBI Taxonomy" id="28005"/>
    <lineage>
        <taxon>Eukaryota</taxon>
        <taxon>Discoba</taxon>
        <taxon>Euglenozoa</taxon>
        <taxon>Kinetoplastea</taxon>
        <taxon>Metakinetoplastina</taxon>
        <taxon>Trypanosomatida</taxon>
        <taxon>Trypanosomatidae</taxon>
        <taxon>Strigomonadinae</taxon>
        <taxon>Strigomonas</taxon>
    </lineage>
</organism>
<proteinExistence type="predicted"/>
<comment type="caution">
    <text evidence="2">The sequence shown here is derived from an EMBL/GenBank/DDBJ whole genome shotgun (WGS) entry which is preliminary data.</text>
</comment>
<evidence type="ECO:0000313" key="3">
    <source>
        <dbReference type="Proteomes" id="UP000015354"/>
    </source>
</evidence>
<dbReference type="AlphaFoldDB" id="S9TGU6"/>
<reference evidence="2 3" key="1">
    <citation type="journal article" date="2013" name="PLoS ONE">
        <title>Predicting the Proteins of Angomonas deanei, Strigomonas culicis and Their Respective Endosymbionts Reveals New Aspects of the Trypanosomatidae Family.</title>
        <authorList>
            <person name="Motta M.C."/>
            <person name="Martins A.C."/>
            <person name="de Souza S.S."/>
            <person name="Catta-Preta C.M."/>
            <person name="Silva R."/>
            <person name="Klein C.C."/>
            <person name="de Almeida L.G."/>
            <person name="de Lima Cunha O."/>
            <person name="Ciapina L.P."/>
            <person name="Brocchi M."/>
            <person name="Colabardini A.C."/>
            <person name="de Araujo Lima B."/>
            <person name="Machado C.R."/>
            <person name="de Almeida Soares C.M."/>
            <person name="Probst C.M."/>
            <person name="de Menezes C.B."/>
            <person name="Thompson C.E."/>
            <person name="Bartholomeu D.C."/>
            <person name="Gradia D.F."/>
            <person name="Pavoni D.P."/>
            <person name="Grisard E.C."/>
            <person name="Fantinatti-Garboggini F."/>
            <person name="Marchini F.K."/>
            <person name="Rodrigues-Luiz G.F."/>
            <person name="Wagner G."/>
            <person name="Goldman G.H."/>
            <person name="Fietto J.L."/>
            <person name="Elias M.C."/>
            <person name="Goldman M.H."/>
            <person name="Sagot M.F."/>
            <person name="Pereira M."/>
            <person name="Stoco P.H."/>
            <person name="de Mendonca-Neto R.P."/>
            <person name="Teixeira S.M."/>
            <person name="Maciel T.E."/>
            <person name="de Oliveira Mendes T.A."/>
            <person name="Urmenyi T.P."/>
            <person name="de Souza W."/>
            <person name="Schenkman S."/>
            <person name="de Vasconcelos A.T."/>
        </authorList>
    </citation>
    <scope>NUCLEOTIDE SEQUENCE [LARGE SCALE GENOMIC DNA]</scope>
</reference>
<keyword evidence="1" id="KW-1133">Transmembrane helix</keyword>
<keyword evidence="1" id="KW-0812">Transmembrane</keyword>
<dbReference type="EMBL" id="ATMH01011516">
    <property type="protein sequence ID" value="EPY16104.1"/>
    <property type="molecule type" value="Genomic_DNA"/>
</dbReference>
<protein>
    <submittedName>
        <fullName evidence="2">Uncharacterized protein</fullName>
    </submittedName>
</protein>
<feature type="transmembrane region" description="Helical" evidence="1">
    <location>
        <begin position="102"/>
        <end position="120"/>
    </location>
</feature>
<feature type="transmembrane region" description="Helical" evidence="1">
    <location>
        <begin position="126"/>
        <end position="147"/>
    </location>
</feature>
<accession>S9TGU6</accession>
<keyword evidence="1" id="KW-0472">Membrane</keyword>
<sequence length="166" mass="18212">MTIVPVLVDAALWTVLFVLLGAPLRPVMTSGDDAVPHKAAALNLHQHPFVCTPLLALYVSARLPVRLRDCFRVLLPCRGAARDGEEEAGISCNSSYTEGDEWCFCGLVGLLVAGGLASSLDWQLPYFVWPVPSLLLFLVGEALVGLARWARWLPRRGDTRKEKESE</sequence>
<dbReference type="Proteomes" id="UP000015354">
    <property type="component" value="Unassembled WGS sequence"/>
</dbReference>
<feature type="transmembrane region" description="Helical" evidence="1">
    <location>
        <begin position="6"/>
        <end position="24"/>
    </location>
</feature>
<evidence type="ECO:0000256" key="1">
    <source>
        <dbReference type="SAM" id="Phobius"/>
    </source>
</evidence>
<gene>
    <name evidence="2" type="ORF">STCU_11549</name>
</gene>